<dbReference type="PANTHER" id="PTHR43525">
    <property type="entry name" value="PROTEIN MALY"/>
    <property type="match status" value="1"/>
</dbReference>
<feature type="domain" description="Aminotransferase class I/classII large" evidence="6">
    <location>
        <begin position="54"/>
        <end position="386"/>
    </location>
</feature>
<dbReference type="EC" id="4.4.1.13" evidence="2"/>
<comment type="caution">
    <text evidence="7">The sequence shown here is derived from an EMBL/GenBank/DDBJ whole genome shotgun (WGS) entry which is preliminary data.</text>
</comment>
<reference evidence="7" key="1">
    <citation type="journal article" date="2014" name="Int. J. Syst. Evol. Microbiol.">
        <title>Complete genome sequence of Corynebacterium casei LMG S-19264T (=DSM 44701T), isolated from a smear-ripened cheese.</title>
        <authorList>
            <consortium name="US DOE Joint Genome Institute (JGI-PGF)"/>
            <person name="Walter F."/>
            <person name="Albersmeier A."/>
            <person name="Kalinowski J."/>
            <person name="Ruckert C."/>
        </authorList>
    </citation>
    <scope>NUCLEOTIDE SEQUENCE</scope>
    <source>
        <strain evidence="7">JCM 3172</strain>
    </source>
</reference>
<keyword evidence="3" id="KW-0663">Pyridoxal phosphate</keyword>
<keyword evidence="7" id="KW-0032">Aminotransferase</keyword>
<sequence>MSLDHPPPLDLAALSGGLPSTDGPQPLLSAKYPSAIGAWVAEMAYAVARPIHTALEREMGAGTLGYNDPVSIGRARESVVRRMGDTYGWTVRPESIGFVSDIVTGFGAVLRHFLPQASTIVVPTPAYTPFLTVPRLFGHQVAEVPGLIGETGHRMDLAGIEAALSRGARMVVLCNPHNPTGRVFSAEELSDLVALVDAYGARVFSDEVHAPLTLTDAPHLPYAGLGEIAAGHTITATSASKGWNTAGLKCAQLIFSAPADLRLWQGIADFYLRSVSRLGVAALCAAYDEPESQQWLTTVRDRLARNNALVGETLAERLPQVLPYPAEATYLAWLDCRRLGVDEPAAFFREHAGLAMSDGTEFSAPGHLRLNFALPEGVLHRALSALVRGADLLQSGKR</sequence>
<keyword evidence="4" id="KW-0456">Lyase</keyword>
<dbReference type="EMBL" id="BMQQ01000001">
    <property type="protein sequence ID" value="GGT16036.1"/>
    <property type="molecule type" value="Genomic_DNA"/>
</dbReference>
<evidence type="ECO:0000259" key="6">
    <source>
        <dbReference type="Pfam" id="PF00155"/>
    </source>
</evidence>
<dbReference type="CDD" id="cd00609">
    <property type="entry name" value="AAT_like"/>
    <property type="match status" value="1"/>
</dbReference>
<dbReference type="Gene3D" id="3.40.640.10">
    <property type="entry name" value="Type I PLP-dependent aspartate aminotransferase-like (Major domain)"/>
    <property type="match status" value="1"/>
</dbReference>
<organism evidence="7 8">
    <name type="scientific">Streptomyces purpureus</name>
    <dbReference type="NCBI Taxonomy" id="1951"/>
    <lineage>
        <taxon>Bacteria</taxon>
        <taxon>Bacillati</taxon>
        <taxon>Actinomycetota</taxon>
        <taxon>Actinomycetes</taxon>
        <taxon>Kitasatosporales</taxon>
        <taxon>Streptomycetaceae</taxon>
        <taxon>Streptomyces</taxon>
    </lineage>
</organism>
<accession>A0A918GWP4</accession>
<protein>
    <recommendedName>
        <fullName evidence="2">cysteine-S-conjugate beta-lyase</fullName>
        <ecNumber evidence="2">4.4.1.13</ecNumber>
    </recommendedName>
</protein>
<dbReference type="RefSeq" id="WP_189199663.1">
    <property type="nucleotide sequence ID" value="NZ_BMQQ01000001.1"/>
</dbReference>
<dbReference type="InterPro" id="IPR051798">
    <property type="entry name" value="Class-II_PLP-Dep_Aminotrans"/>
</dbReference>
<dbReference type="Pfam" id="PF00155">
    <property type="entry name" value="Aminotran_1_2"/>
    <property type="match status" value="1"/>
</dbReference>
<evidence type="ECO:0000256" key="4">
    <source>
        <dbReference type="ARBA" id="ARBA00023239"/>
    </source>
</evidence>
<evidence type="ECO:0000256" key="1">
    <source>
        <dbReference type="ARBA" id="ARBA00001933"/>
    </source>
</evidence>
<dbReference type="Gene3D" id="3.90.1150.10">
    <property type="entry name" value="Aspartate Aminotransferase, domain 1"/>
    <property type="match status" value="1"/>
</dbReference>
<gene>
    <name evidence="7" type="ORF">GCM10014713_06160</name>
</gene>
<keyword evidence="7" id="KW-0808">Transferase</keyword>
<name>A0A918GWP4_9ACTN</name>
<dbReference type="PANTHER" id="PTHR43525:SF2">
    <property type="entry name" value="CYSTATHIONINE BETA-LYASE-RELATED"/>
    <property type="match status" value="1"/>
</dbReference>
<evidence type="ECO:0000256" key="3">
    <source>
        <dbReference type="ARBA" id="ARBA00022898"/>
    </source>
</evidence>
<evidence type="ECO:0000313" key="7">
    <source>
        <dbReference type="EMBL" id="GGT16036.1"/>
    </source>
</evidence>
<keyword evidence="8" id="KW-1185">Reference proteome</keyword>
<dbReference type="GO" id="GO:0030170">
    <property type="term" value="F:pyridoxal phosphate binding"/>
    <property type="evidence" value="ECO:0007669"/>
    <property type="project" value="InterPro"/>
</dbReference>
<evidence type="ECO:0000256" key="2">
    <source>
        <dbReference type="ARBA" id="ARBA00012224"/>
    </source>
</evidence>
<dbReference type="InterPro" id="IPR015424">
    <property type="entry name" value="PyrdxlP-dep_Trfase"/>
</dbReference>
<dbReference type="InterPro" id="IPR015421">
    <property type="entry name" value="PyrdxlP-dep_Trfase_major"/>
</dbReference>
<dbReference type="GO" id="GO:0047804">
    <property type="term" value="F:cysteine-S-conjugate beta-lyase activity"/>
    <property type="evidence" value="ECO:0007669"/>
    <property type="project" value="UniProtKB-EC"/>
</dbReference>
<reference evidence="7" key="2">
    <citation type="submission" date="2020-09" db="EMBL/GenBank/DDBJ databases">
        <authorList>
            <person name="Sun Q."/>
            <person name="Ohkuma M."/>
        </authorList>
    </citation>
    <scope>NUCLEOTIDE SEQUENCE</scope>
    <source>
        <strain evidence="7">JCM 3172</strain>
    </source>
</reference>
<dbReference type="SUPFAM" id="SSF53383">
    <property type="entry name" value="PLP-dependent transferases"/>
    <property type="match status" value="1"/>
</dbReference>
<proteinExistence type="inferred from homology"/>
<evidence type="ECO:0000313" key="8">
    <source>
        <dbReference type="Proteomes" id="UP000619486"/>
    </source>
</evidence>
<comment type="similarity">
    <text evidence="5">Belongs to the class-II pyridoxal-phosphate-dependent aminotransferase family. MalY/PatB cystathionine beta-lyase subfamily.</text>
</comment>
<dbReference type="InterPro" id="IPR015422">
    <property type="entry name" value="PyrdxlP-dep_Trfase_small"/>
</dbReference>
<dbReference type="GO" id="GO:0008483">
    <property type="term" value="F:transaminase activity"/>
    <property type="evidence" value="ECO:0007669"/>
    <property type="project" value="UniProtKB-KW"/>
</dbReference>
<dbReference type="Proteomes" id="UP000619486">
    <property type="component" value="Unassembled WGS sequence"/>
</dbReference>
<dbReference type="InterPro" id="IPR004839">
    <property type="entry name" value="Aminotransferase_I/II_large"/>
</dbReference>
<evidence type="ECO:0000256" key="5">
    <source>
        <dbReference type="ARBA" id="ARBA00037974"/>
    </source>
</evidence>
<comment type="cofactor">
    <cofactor evidence="1">
        <name>pyridoxal 5'-phosphate</name>
        <dbReference type="ChEBI" id="CHEBI:597326"/>
    </cofactor>
</comment>
<dbReference type="AlphaFoldDB" id="A0A918GWP4"/>